<comment type="caution">
    <text evidence="1">The sequence shown here is derived from an EMBL/GenBank/DDBJ whole genome shotgun (WGS) entry which is preliminary data.</text>
</comment>
<reference evidence="1 2" key="1">
    <citation type="submission" date="2018-12" db="EMBL/GenBank/DDBJ databases">
        <authorList>
            <person name="Yang Y."/>
        </authorList>
    </citation>
    <scope>NUCLEOTIDE SEQUENCE [LARGE SCALE GENOMIC DNA]</scope>
    <source>
        <strain evidence="1 2">L-25-5w-1</strain>
    </source>
</reference>
<protein>
    <submittedName>
        <fullName evidence="1">Uncharacterized protein</fullName>
    </submittedName>
</protein>
<dbReference type="RefSeq" id="WP_126620662.1">
    <property type="nucleotide sequence ID" value="NZ_JBHUCY010000046.1"/>
</dbReference>
<dbReference type="EMBL" id="RXMA01000053">
    <property type="protein sequence ID" value="RTR12483.1"/>
    <property type="molecule type" value="Genomic_DNA"/>
</dbReference>
<dbReference type="Proteomes" id="UP000277007">
    <property type="component" value="Unassembled WGS sequence"/>
</dbReference>
<evidence type="ECO:0000313" key="1">
    <source>
        <dbReference type="EMBL" id="RTR12483.1"/>
    </source>
</evidence>
<keyword evidence="2" id="KW-1185">Reference proteome</keyword>
<accession>A0A3S0IB66</accession>
<gene>
    <name evidence="1" type="ORF">EJ903_25335</name>
</gene>
<dbReference type="AlphaFoldDB" id="A0A3S0IB66"/>
<dbReference type="OrthoDB" id="2987435at2"/>
<name>A0A3S0IB66_9PROT</name>
<sequence length="608" mass="69089">MLNSNYNLAESKEARRKIAQLFESLQIGKVVAVDDMFIPDLNVSGIIGMLEEVDGLADILRPWMPEVDFNGDVEILYDQIAAALSNMDTENRENLLKVLFNHDPNTNDFQDLVLLKKVLPETIPLEIITPIQWYERQHELISEASEQRRTIFLFDQELKVDQHDFGFQKGTDIIRAMSLSHPTHFGSHWFCGLLSHTLQGGEEIEHWQTLAEKSGIKLKFFMPIAKSNLEQSDSFHSAIYRALITTYCENLKEIAEAGFNESVKAVIDRFIRLDPLDFEHIIVNSSLHEGVSELETLIRLYGLLARDEVKRSILHKKRLMDFLSAATAVNTLADIDRKLPGEAKARLYQLRRDELYECAELVNGVHDPLRNGDLFEVGDKKQPYVLIAQPCDLMVRMKEGKGKRAREDNFKIAVLAPIHTSIMVDNPIDCGALSFNLPNFGMEGNQLGRVDFAPATVVDLCVLDLAVMNATGDCVMDFSKIDAAKVAIPTRAWRERASILEKKFKSLKTKIEEANKKYKGNDAADQLTKAWMPRCGLSNDLKKLGKYEGGIFTYPIRRCGRIREPLANWLLSAFSRYLARDAYDHDYSEEKQKKRPLDAQYVEFSGGI</sequence>
<organism evidence="1 2">
    <name type="scientific">Azospirillum griseum</name>
    <dbReference type="NCBI Taxonomy" id="2496639"/>
    <lineage>
        <taxon>Bacteria</taxon>
        <taxon>Pseudomonadati</taxon>
        <taxon>Pseudomonadota</taxon>
        <taxon>Alphaproteobacteria</taxon>
        <taxon>Rhodospirillales</taxon>
        <taxon>Azospirillaceae</taxon>
        <taxon>Azospirillum</taxon>
    </lineage>
</organism>
<evidence type="ECO:0000313" key="2">
    <source>
        <dbReference type="Proteomes" id="UP000277007"/>
    </source>
</evidence>
<proteinExistence type="predicted"/>